<dbReference type="SFLD" id="SFLDS00003">
    <property type="entry name" value="Haloacid_Dehalogenase"/>
    <property type="match status" value="1"/>
</dbReference>
<accession>A0A1Q2CY45</accession>
<reference evidence="1 2" key="1">
    <citation type="journal article" date="2008" name="Int. J. Syst. Evol. Microbiol.">
        <title>Tessaracoccus flavescens sp. nov., isolated from marine sediment.</title>
        <authorList>
            <person name="Lee D.W."/>
            <person name="Lee S.D."/>
        </authorList>
    </citation>
    <scope>NUCLEOTIDE SEQUENCE [LARGE SCALE GENOMIC DNA]</scope>
    <source>
        <strain evidence="1 2">SST-39T</strain>
    </source>
</reference>
<dbReference type="RefSeq" id="WP_077350024.1">
    <property type="nucleotide sequence ID" value="NZ_CP019607.1"/>
</dbReference>
<keyword evidence="2" id="KW-1185">Reference proteome</keyword>
<dbReference type="EMBL" id="CP019607">
    <property type="protein sequence ID" value="AQP51065.1"/>
    <property type="molecule type" value="Genomic_DNA"/>
</dbReference>
<dbReference type="InterPro" id="IPR023214">
    <property type="entry name" value="HAD_sf"/>
</dbReference>
<dbReference type="SFLD" id="SFLDG01129">
    <property type="entry name" value="C1.5:_HAD__Beta-PGM__Phosphata"/>
    <property type="match status" value="1"/>
</dbReference>
<organism evidence="1 2">
    <name type="scientific">Tessaracoccus flavescens</name>
    <dbReference type="NCBI Taxonomy" id="399497"/>
    <lineage>
        <taxon>Bacteria</taxon>
        <taxon>Bacillati</taxon>
        <taxon>Actinomycetota</taxon>
        <taxon>Actinomycetes</taxon>
        <taxon>Propionibacteriales</taxon>
        <taxon>Propionibacteriaceae</taxon>
        <taxon>Tessaracoccus</taxon>
    </lineage>
</organism>
<dbReference type="KEGG" id="tfa:BW733_09740"/>
<evidence type="ECO:0000313" key="2">
    <source>
        <dbReference type="Proteomes" id="UP000188235"/>
    </source>
</evidence>
<dbReference type="PANTHER" id="PTHR43611:SF3">
    <property type="entry name" value="FLAVIN MONONUCLEOTIDE HYDROLASE 1, CHLOROPLATIC"/>
    <property type="match status" value="1"/>
</dbReference>
<dbReference type="STRING" id="399497.BW733_09740"/>
<dbReference type="Gene3D" id="3.40.50.1000">
    <property type="entry name" value="HAD superfamily/HAD-like"/>
    <property type="match status" value="1"/>
</dbReference>
<dbReference type="InterPro" id="IPR036412">
    <property type="entry name" value="HAD-like_sf"/>
</dbReference>
<gene>
    <name evidence="1" type="ORF">BW733_09740</name>
</gene>
<dbReference type="InterPro" id="IPR006439">
    <property type="entry name" value="HAD-SF_hydro_IA"/>
</dbReference>
<dbReference type="OrthoDB" id="9795007at2"/>
<dbReference type="SUPFAM" id="SSF56784">
    <property type="entry name" value="HAD-like"/>
    <property type="match status" value="1"/>
</dbReference>
<dbReference type="Pfam" id="PF00702">
    <property type="entry name" value="Hydrolase"/>
    <property type="match status" value="1"/>
</dbReference>
<name>A0A1Q2CY45_9ACTN</name>
<evidence type="ECO:0008006" key="3">
    <source>
        <dbReference type="Google" id="ProtNLM"/>
    </source>
</evidence>
<dbReference type="AlphaFoldDB" id="A0A1Q2CY45"/>
<dbReference type="Proteomes" id="UP000188235">
    <property type="component" value="Chromosome"/>
</dbReference>
<dbReference type="PRINTS" id="PR00413">
    <property type="entry name" value="HADHALOGNASE"/>
</dbReference>
<dbReference type="PANTHER" id="PTHR43611">
    <property type="entry name" value="ALPHA-D-GLUCOSE 1-PHOSPHATE PHOSPHATASE"/>
    <property type="match status" value="1"/>
</dbReference>
<dbReference type="NCBIfam" id="TIGR01509">
    <property type="entry name" value="HAD-SF-IA-v3"/>
    <property type="match status" value="1"/>
</dbReference>
<proteinExistence type="predicted"/>
<evidence type="ECO:0000313" key="1">
    <source>
        <dbReference type="EMBL" id="AQP51065.1"/>
    </source>
</evidence>
<sequence>MIHAVVFDLGDVLASPPSLLPELAKRIGTTRERLETHYWEGRVDYDAGVPDEQYWGPLLEAVGVESDPGLIADLAELDANCWSELRATARQLLREVRGAGVTVAVLSNSPRAMQVAADKAPWRSDVDHLFVSATIGLSKPDPALYRHVERKLGHEGREIAFVDDKQANVDAAVETGWQGHVWTSDADTRIWLVGLGVL</sequence>
<protein>
    <recommendedName>
        <fullName evidence="3">Haloacid dehalogenase</fullName>
    </recommendedName>
</protein>